<keyword evidence="3" id="KW-0894">Sodium channel</keyword>
<evidence type="ECO:0000259" key="17">
    <source>
        <dbReference type="Pfam" id="PF00520"/>
    </source>
</evidence>
<feature type="transmembrane region" description="Helical" evidence="16">
    <location>
        <begin position="1337"/>
        <end position="1363"/>
    </location>
</feature>
<evidence type="ECO:0000256" key="9">
    <source>
        <dbReference type="ARBA" id="ARBA00023053"/>
    </source>
</evidence>
<feature type="domain" description="Ion transport" evidence="17">
    <location>
        <begin position="180"/>
        <end position="453"/>
    </location>
</feature>
<dbReference type="FunFam" id="1.10.287.70:FF:000001">
    <property type="entry name" value="Sodium channel protein"/>
    <property type="match status" value="1"/>
</dbReference>
<feature type="compositionally biased region" description="Basic and acidic residues" evidence="15">
    <location>
        <begin position="493"/>
        <end position="508"/>
    </location>
</feature>
<sequence length="1581" mass="180986">MASRKMTFFEMWRSKKERGELRRRTNQLRLDPSQMSQLLGDTGVRRALQNSRIEGLLPPIGMEVFRRLTPASLRWIEQPHEAEEMALEMSERSEEVTENNMPKQTSDLETGKPLPIFFGDPSHDLLNTPLEELDPFYESQKTFIVVNKDNIVHRFNAEQACYLLSPFNPLRTAAIRIYLHSLFNFFILVTILTNCVLMTMSDPPAWFKVAERVFTTIYMFEVIIKVVSRGFCFGKFTFLRDPWNWLDGMVISTGFLMEFIDFGKVSVLATVPRVLKIFAVIPGLKTSVGALVRSLKRLLNVIVLMLLCLSVLALIGLLLFVGDLKRKCVIWPSYEIDNYTDYLQDHVNYYYRSGSLDALLCGNTSDSGRCPEGYTCLKAGNNPNYGYTSFDSFGWSLLSVVRLMSKDYWENLVEMTLRAAGKRFLTFFMLVVFPGCFHVLSLAVAVVAMACCEQEEAAVGQLKQREGEFGQILEAIKRSEEDEGASRAALSPEPEKKESVEGPDRDQRACSPCKSADCLLKWNCCGCCRWIKQRLNIFISSPFFDLGVVICLVLNIIFMCMEHYPMTERFSRVLNEAHLVFTLIFAAEMFLKLIAMNLDGYFRVGWNIFDSLLVAISLLELLIVEHLPCVLMMRVFRLAKWWPSFRMLIKLIWTSVRALWDLTLVLLIMVFMFSVVGMQLFQQDYKDNVCRISVDCHLPRWHFNSFFHSVHVIIRVLFGEWIEVTWDCMEVSSRTTCLIFFLMVVVIGNLLLLNLFVTLLLSSFITEAEEKNNLQIVITRINRTLGNLLRKKTQLNPDQADNEKVPRKKYLDSAASHELVLEVQDRGHLTSESCRAPTAEAEETAEDDEETEIKRYPEDSKEQNGDTPKDCCSNDGTGRVWSNLRRACFSIVQHKCFEYILLIIILLSSVALAFEDIHLQHRQVLKTVVARAEQVFTCLFLVEMILKWIAFGLKKYFTSTWTWIDFLILQVSVVSLAADRFGFSELGVFQSFRTLRALGLLRAVSRVQGLKVVVQALVRTVQSMFDLLLVVLVFWLAFSILGVNLFGGKFHYCSNETSQEIISSLYIANKSECLLLSMEEDSPDILWKSTELNYDNVLSGYLSLLHLGLSADCVDVMYAAVDATWLESQPVFEYNSYMYLYFICFIIGSFFTLNLFIRAVIDNLHRQKSSGNQIFITKEQHKYCMFVKTHMMKPQEPFPRPQNCCQARLFDLLTKRPFQVLMAVVVFLNMVTLMVVTDQETMEYEEVLPWLHLVFLIIYTIEFILKLIGLRHHYFTSGWNILDFVVLIFCIVGIFIGELFFYSPLFTVLRVVHIFRILSWVTGIRKLLNAFMMSLPALFNIGLLYVILMFISSLFGMLNFGYVKKDVRMDDMFNFETFGSSVICLLMITTSASWGGFLTPIMSTQPDCDPDMGNPGSTTRGNCGSPAVAIVFFITHICLTFLLVVCLYLTIILETFKSEDGEPLSEDDFQMFYKTWKKFDPEASQFIRYSELSDFCDALQEPLKIPKTSSIKLTLTDLPLLSEDKVHCSEVLHALTTQVSCEPISSSLQGKQEDVEATILQQRADEETAVQSVQGGVSASE</sequence>
<evidence type="ECO:0000256" key="13">
    <source>
        <dbReference type="ARBA" id="ARBA00023201"/>
    </source>
</evidence>
<keyword evidence="2" id="KW-0813">Transport</keyword>
<keyword evidence="12" id="KW-1015">Disulfide bond</keyword>
<keyword evidence="8 16" id="KW-1133">Transmembrane helix</keyword>
<evidence type="ECO:0000256" key="8">
    <source>
        <dbReference type="ARBA" id="ARBA00022989"/>
    </source>
</evidence>
<feature type="transmembrane region" description="Helical" evidence="16">
    <location>
        <begin position="537"/>
        <end position="558"/>
    </location>
</feature>
<feature type="transmembrane region" description="Helical" evidence="16">
    <location>
        <begin position="424"/>
        <end position="450"/>
    </location>
</feature>
<feature type="transmembrane region" description="Helical" evidence="16">
    <location>
        <begin position="1375"/>
        <end position="1397"/>
    </location>
</feature>
<dbReference type="Gene3D" id="1.10.238.10">
    <property type="entry name" value="EF-hand"/>
    <property type="match status" value="1"/>
</dbReference>
<dbReference type="Ensembl" id="ENSGACT00000075187.1">
    <property type="protein sequence ID" value="ENSGACP00000038617.1"/>
    <property type="gene ID" value="ENSGACG00000007545.2"/>
</dbReference>
<keyword evidence="7" id="KW-0851">Voltage-gated channel</keyword>
<evidence type="ECO:0000256" key="16">
    <source>
        <dbReference type="SAM" id="Phobius"/>
    </source>
</evidence>
<dbReference type="InterPro" id="IPR043203">
    <property type="entry name" value="VGCC_Ca_Na"/>
</dbReference>
<accession>A0AAQ4PIY3</accession>
<evidence type="ECO:0000256" key="5">
    <source>
        <dbReference type="ARBA" id="ARBA00022692"/>
    </source>
</evidence>
<keyword evidence="6" id="KW-0677">Repeat</keyword>
<feature type="transmembrane region" description="Helical" evidence="16">
    <location>
        <begin position="1281"/>
        <end position="1302"/>
    </location>
</feature>
<feature type="transmembrane region" description="Helical" evidence="16">
    <location>
        <begin position="1218"/>
        <end position="1237"/>
    </location>
</feature>
<feature type="region of interest" description="Disordered" evidence="15">
    <location>
        <begin position="828"/>
        <end position="872"/>
    </location>
</feature>
<evidence type="ECO:0000256" key="3">
    <source>
        <dbReference type="ARBA" id="ARBA00022461"/>
    </source>
</evidence>
<evidence type="ECO:0000256" key="15">
    <source>
        <dbReference type="SAM" id="MobiDB-lite"/>
    </source>
</evidence>
<evidence type="ECO:0000256" key="1">
    <source>
        <dbReference type="ARBA" id="ARBA00004651"/>
    </source>
</evidence>
<feature type="transmembrane region" description="Helical" evidence="16">
    <location>
        <begin position="1027"/>
        <end position="1046"/>
    </location>
</feature>
<feature type="transmembrane region" description="Helical" evidence="16">
    <location>
        <begin position="1249"/>
        <end position="1269"/>
    </location>
</feature>
<feature type="compositionally biased region" description="Acidic residues" evidence="15">
    <location>
        <begin position="840"/>
        <end position="851"/>
    </location>
</feature>
<dbReference type="Pfam" id="PF00520">
    <property type="entry name" value="Ion_trans"/>
    <property type="match status" value="4"/>
</dbReference>
<dbReference type="GO" id="GO:0001518">
    <property type="term" value="C:voltage-gated sodium channel complex"/>
    <property type="evidence" value="ECO:0007669"/>
    <property type="project" value="TreeGrafter"/>
</dbReference>
<dbReference type="SUPFAM" id="SSF81324">
    <property type="entry name" value="Voltage-gated potassium channels"/>
    <property type="match status" value="4"/>
</dbReference>
<dbReference type="Gene3D" id="1.20.120.350">
    <property type="entry name" value="Voltage-gated potassium channels. Chain C"/>
    <property type="match status" value="4"/>
</dbReference>
<protein>
    <recommendedName>
        <fullName evidence="17">Ion transport domain-containing protein</fullName>
    </recommendedName>
</protein>
<feature type="transmembrane region" description="Helical" evidence="16">
    <location>
        <begin position="1139"/>
        <end position="1161"/>
    </location>
</feature>
<reference evidence="18 19" key="1">
    <citation type="journal article" date="2021" name="G3 (Bethesda)">
        <title>Improved contiguity of the threespine stickleback genome using long-read sequencing.</title>
        <authorList>
            <person name="Nath S."/>
            <person name="Shaw D.E."/>
            <person name="White M.A."/>
        </authorList>
    </citation>
    <scope>NUCLEOTIDE SEQUENCE [LARGE SCALE GENOMIC DNA]</scope>
    <source>
        <strain evidence="18 19">Lake Benthic</strain>
    </source>
</reference>
<feature type="transmembrane region" description="Helical" evidence="16">
    <location>
        <begin position="659"/>
        <end position="681"/>
    </location>
</feature>
<organism evidence="18 19">
    <name type="scientific">Gasterosteus aculeatus aculeatus</name>
    <name type="common">three-spined stickleback</name>
    <dbReference type="NCBI Taxonomy" id="481459"/>
    <lineage>
        <taxon>Eukaryota</taxon>
        <taxon>Metazoa</taxon>
        <taxon>Chordata</taxon>
        <taxon>Craniata</taxon>
        <taxon>Vertebrata</taxon>
        <taxon>Euteleostomi</taxon>
        <taxon>Actinopterygii</taxon>
        <taxon>Neopterygii</taxon>
        <taxon>Teleostei</taxon>
        <taxon>Neoteleostei</taxon>
        <taxon>Acanthomorphata</taxon>
        <taxon>Eupercaria</taxon>
        <taxon>Perciformes</taxon>
        <taxon>Cottioidei</taxon>
        <taxon>Gasterosteales</taxon>
        <taxon>Gasterosteidae</taxon>
        <taxon>Gasterosteus</taxon>
    </lineage>
</organism>
<evidence type="ECO:0000256" key="6">
    <source>
        <dbReference type="ARBA" id="ARBA00022737"/>
    </source>
</evidence>
<keyword evidence="4" id="KW-1003">Cell membrane</keyword>
<feature type="domain" description="Ion transport" evidence="17">
    <location>
        <begin position="1216"/>
        <end position="1459"/>
    </location>
</feature>
<feature type="transmembrane region" description="Helical" evidence="16">
    <location>
        <begin position="1098"/>
        <end position="1119"/>
    </location>
</feature>
<keyword evidence="9" id="KW-0915">Sodium</keyword>
<evidence type="ECO:0000256" key="11">
    <source>
        <dbReference type="ARBA" id="ARBA00023136"/>
    </source>
</evidence>
<dbReference type="GO" id="GO:0019228">
    <property type="term" value="P:neuronal action potential"/>
    <property type="evidence" value="ECO:0007669"/>
    <property type="project" value="TreeGrafter"/>
</dbReference>
<keyword evidence="19" id="KW-1185">Reference proteome</keyword>
<reference evidence="18" key="2">
    <citation type="submission" date="2025-08" db="UniProtKB">
        <authorList>
            <consortium name="Ensembl"/>
        </authorList>
    </citation>
    <scope>IDENTIFICATION</scope>
</reference>
<feature type="region of interest" description="Disordered" evidence="15">
    <location>
        <begin position="480"/>
        <end position="510"/>
    </location>
</feature>
<dbReference type="Proteomes" id="UP000007635">
    <property type="component" value="Chromosome XIX"/>
</dbReference>
<feature type="transmembrane region" description="Helical" evidence="16">
    <location>
        <begin position="1427"/>
        <end position="1449"/>
    </location>
</feature>
<proteinExistence type="predicted"/>
<evidence type="ECO:0000256" key="12">
    <source>
        <dbReference type="ARBA" id="ARBA00023157"/>
    </source>
</evidence>
<dbReference type="PANTHER" id="PTHR10037:SF288">
    <property type="entry name" value="SODIUM CHANNEL PROTEIN PARA"/>
    <property type="match status" value="1"/>
</dbReference>
<reference evidence="18" key="3">
    <citation type="submission" date="2025-09" db="UniProtKB">
        <authorList>
            <consortium name="Ensembl"/>
        </authorList>
    </citation>
    <scope>IDENTIFICATION</scope>
</reference>
<dbReference type="PANTHER" id="PTHR10037">
    <property type="entry name" value="VOLTAGE-GATED CATION CHANNEL CALCIUM AND SODIUM"/>
    <property type="match status" value="1"/>
</dbReference>
<comment type="subcellular location">
    <subcellularLocation>
        <location evidence="1">Cell membrane</location>
        <topology evidence="1">Multi-pass membrane protein</topology>
    </subcellularLocation>
</comment>
<evidence type="ECO:0000313" key="18">
    <source>
        <dbReference type="Ensembl" id="ENSGACP00000038617.1"/>
    </source>
</evidence>
<feature type="transmembrane region" description="Helical" evidence="16">
    <location>
        <begin position="738"/>
        <end position="761"/>
    </location>
</feature>
<dbReference type="Gene3D" id="1.10.287.70">
    <property type="match status" value="4"/>
</dbReference>
<keyword evidence="11 16" id="KW-0472">Membrane</keyword>
<feature type="compositionally biased region" description="Basic and acidic residues" evidence="15">
    <location>
        <begin position="852"/>
        <end position="869"/>
    </location>
</feature>
<dbReference type="GeneTree" id="ENSGT00940000167873"/>
<dbReference type="InterPro" id="IPR027359">
    <property type="entry name" value="Volt_channel_dom_sf"/>
</dbReference>
<keyword evidence="10" id="KW-0406">Ion transport</keyword>
<evidence type="ECO:0000256" key="10">
    <source>
        <dbReference type="ARBA" id="ARBA00023065"/>
    </source>
</evidence>
<feature type="transmembrane region" description="Helical" evidence="16">
    <location>
        <begin position="298"/>
        <end position="321"/>
    </location>
</feature>
<feature type="transmembrane region" description="Helical" evidence="16">
    <location>
        <begin position="579"/>
        <end position="598"/>
    </location>
</feature>
<feature type="domain" description="Ion transport" evidence="17">
    <location>
        <begin position="894"/>
        <end position="1169"/>
    </location>
</feature>
<keyword evidence="14" id="KW-0407">Ion channel</keyword>
<keyword evidence="13" id="KW-0739">Sodium transport</keyword>
<keyword evidence="5 16" id="KW-0812">Transmembrane</keyword>
<evidence type="ECO:0000256" key="2">
    <source>
        <dbReference type="ARBA" id="ARBA00022448"/>
    </source>
</evidence>
<dbReference type="GO" id="GO:0005248">
    <property type="term" value="F:voltage-gated sodium channel activity"/>
    <property type="evidence" value="ECO:0007669"/>
    <property type="project" value="TreeGrafter"/>
</dbReference>
<feature type="transmembrane region" description="Helical" evidence="16">
    <location>
        <begin position="934"/>
        <end position="953"/>
    </location>
</feature>
<evidence type="ECO:0000256" key="7">
    <source>
        <dbReference type="ARBA" id="ARBA00022882"/>
    </source>
</evidence>
<dbReference type="InterPro" id="IPR005821">
    <property type="entry name" value="Ion_trans_dom"/>
</dbReference>
<feature type="transmembrane region" description="Helical" evidence="16">
    <location>
        <begin position="177"/>
        <end position="200"/>
    </location>
</feature>
<evidence type="ECO:0000256" key="4">
    <source>
        <dbReference type="ARBA" id="ARBA00022475"/>
    </source>
</evidence>
<feature type="transmembrane region" description="Helical" evidence="16">
    <location>
        <begin position="896"/>
        <end position="914"/>
    </location>
</feature>
<evidence type="ECO:0000256" key="14">
    <source>
        <dbReference type="ARBA" id="ARBA00023303"/>
    </source>
</evidence>
<dbReference type="GO" id="GO:0086010">
    <property type="term" value="P:membrane depolarization during action potential"/>
    <property type="evidence" value="ECO:0007669"/>
    <property type="project" value="TreeGrafter"/>
</dbReference>
<name>A0AAQ4PIY3_GASAC</name>
<feature type="domain" description="Ion transport" evidence="17">
    <location>
        <begin position="542"/>
        <end position="770"/>
    </location>
</feature>
<evidence type="ECO:0000313" key="19">
    <source>
        <dbReference type="Proteomes" id="UP000007635"/>
    </source>
</evidence>